<dbReference type="Pfam" id="PF05000">
    <property type="entry name" value="RNA_pol_Rpb1_4"/>
    <property type="match status" value="1"/>
</dbReference>
<dbReference type="Gene3D" id="3.30.1490.180">
    <property type="entry name" value="RNA polymerase ii"/>
    <property type="match status" value="1"/>
</dbReference>
<protein>
    <recommendedName>
        <fullName evidence="11">DNA-directed RNA polymerase subunit</fullName>
        <ecNumber evidence="11">2.7.7.6</ecNumber>
    </recommendedName>
</protein>
<dbReference type="Gene3D" id="1.10.274.100">
    <property type="entry name" value="RNA polymerase Rpb1, domain 3"/>
    <property type="match status" value="1"/>
</dbReference>
<dbReference type="GO" id="GO:0003677">
    <property type="term" value="F:DNA binding"/>
    <property type="evidence" value="ECO:0007669"/>
    <property type="project" value="InterPro"/>
</dbReference>
<comment type="subcellular location">
    <subcellularLocation>
        <location evidence="1">Nucleus</location>
    </subcellularLocation>
</comment>
<comment type="catalytic activity">
    <reaction evidence="11">
        <text>RNA(n) + a ribonucleoside 5'-triphosphate = RNA(n+1) + diphosphate</text>
        <dbReference type="Rhea" id="RHEA:21248"/>
        <dbReference type="Rhea" id="RHEA-COMP:14527"/>
        <dbReference type="Rhea" id="RHEA-COMP:17342"/>
        <dbReference type="ChEBI" id="CHEBI:33019"/>
        <dbReference type="ChEBI" id="CHEBI:61557"/>
        <dbReference type="ChEBI" id="CHEBI:140395"/>
        <dbReference type="EC" id="2.7.7.6"/>
    </reaction>
</comment>
<dbReference type="Gene3D" id="6.20.50.80">
    <property type="match status" value="1"/>
</dbReference>
<dbReference type="PANTHER" id="PTHR19376:SF11">
    <property type="entry name" value="DNA-DIRECTED RNA POLYMERASE I SUBUNIT RPA1"/>
    <property type="match status" value="1"/>
</dbReference>
<dbReference type="Gene3D" id="2.40.40.20">
    <property type="match status" value="1"/>
</dbReference>
<dbReference type="InterPro" id="IPR006592">
    <property type="entry name" value="RNA_pol_N"/>
</dbReference>
<dbReference type="SMART" id="SM00663">
    <property type="entry name" value="RPOLA_N"/>
    <property type="match status" value="1"/>
</dbReference>
<dbReference type="FunFam" id="2.40.40.20:FF:000019">
    <property type="entry name" value="DNA-directed RNA polymerase II subunit RPB1"/>
    <property type="match status" value="1"/>
</dbReference>
<feature type="compositionally biased region" description="Acidic residues" evidence="12">
    <location>
        <begin position="495"/>
        <end position="509"/>
    </location>
</feature>
<dbReference type="InterPro" id="IPR042102">
    <property type="entry name" value="RNA_pol_Rpb1_3_sf"/>
</dbReference>
<name>A0A5A8C508_CAFRO</name>
<feature type="region of interest" description="Disordered" evidence="12">
    <location>
        <begin position="1771"/>
        <end position="1927"/>
    </location>
</feature>
<feature type="domain" description="RNA polymerase N-terminal" evidence="13">
    <location>
        <begin position="367"/>
        <end position="808"/>
    </location>
</feature>
<organism evidence="14 15">
    <name type="scientific">Cafeteria roenbergensis</name>
    <name type="common">Marine flagellate</name>
    <dbReference type="NCBI Taxonomy" id="33653"/>
    <lineage>
        <taxon>Eukaryota</taxon>
        <taxon>Sar</taxon>
        <taxon>Stramenopiles</taxon>
        <taxon>Bigyra</taxon>
        <taxon>Opalozoa</taxon>
        <taxon>Bicosoecida</taxon>
        <taxon>Cafeteriaceae</taxon>
        <taxon>Cafeteria</taxon>
    </lineage>
</organism>
<comment type="similarity">
    <text evidence="2 11">Belongs to the RNA polymerase beta' chain family.</text>
</comment>
<dbReference type="InterPro" id="IPR007080">
    <property type="entry name" value="RNA_pol_Rpb1_1"/>
</dbReference>
<dbReference type="Gene3D" id="1.10.150.390">
    <property type="match status" value="1"/>
</dbReference>
<evidence type="ECO:0000256" key="7">
    <source>
        <dbReference type="ARBA" id="ARBA00022833"/>
    </source>
</evidence>
<evidence type="ECO:0000256" key="5">
    <source>
        <dbReference type="ARBA" id="ARBA00022695"/>
    </source>
</evidence>
<keyword evidence="3 11" id="KW-0240">DNA-directed RNA polymerase</keyword>
<feature type="compositionally biased region" description="Acidic residues" evidence="12">
    <location>
        <begin position="1857"/>
        <end position="1872"/>
    </location>
</feature>
<dbReference type="Proteomes" id="UP000325113">
    <property type="component" value="Unassembled WGS sequence"/>
</dbReference>
<evidence type="ECO:0000256" key="11">
    <source>
        <dbReference type="RuleBase" id="RU004279"/>
    </source>
</evidence>
<feature type="compositionally biased region" description="Low complexity" evidence="12">
    <location>
        <begin position="1791"/>
        <end position="1801"/>
    </location>
</feature>
<proteinExistence type="inferred from homology"/>
<dbReference type="InterPro" id="IPR007081">
    <property type="entry name" value="RNA_pol_Rpb1_5"/>
</dbReference>
<dbReference type="Gene3D" id="6.10.250.2940">
    <property type="match status" value="1"/>
</dbReference>
<dbReference type="Gene3D" id="4.10.860.120">
    <property type="entry name" value="RNA polymerase II, clamp domain"/>
    <property type="match status" value="1"/>
</dbReference>
<dbReference type="InterPro" id="IPR045867">
    <property type="entry name" value="DNA-dir_RpoC_beta_prime"/>
</dbReference>
<evidence type="ECO:0000256" key="9">
    <source>
        <dbReference type="ARBA" id="ARBA00023163"/>
    </source>
</evidence>
<dbReference type="Gene3D" id="3.30.70.2850">
    <property type="match status" value="1"/>
</dbReference>
<dbReference type="InterPro" id="IPR015699">
    <property type="entry name" value="DNA-dir_RNA_pol1_lsu_N"/>
</dbReference>
<evidence type="ECO:0000256" key="10">
    <source>
        <dbReference type="ARBA" id="ARBA00023242"/>
    </source>
</evidence>
<comment type="caution">
    <text evidence="14">The sequence shown here is derived from an EMBL/GenBank/DDBJ whole genome shotgun (WGS) entry which is preliminary data.</text>
</comment>
<reference evidence="14 15" key="1">
    <citation type="submission" date="2019-07" db="EMBL/GenBank/DDBJ databases">
        <title>Genomes of Cafeteria roenbergensis.</title>
        <authorList>
            <person name="Fischer M.G."/>
            <person name="Hackl T."/>
            <person name="Roman M."/>
        </authorList>
    </citation>
    <scope>NUCLEOTIDE SEQUENCE [LARGE SCALE GENOMIC DNA]</scope>
    <source>
        <strain evidence="14 15">Cflag</strain>
    </source>
</reference>
<feature type="compositionally biased region" description="Low complexity" evidence="12">
    <location>
        <begin position="452"/>
        <end position="474"/>
    </location>
</feature>
<evidence type="ECO:0000256" key="12">
    <source>
        <dbReference type="SAM" id="MobiDB-lite"/>
    </source>
</evidence>
<dbReference type="InterPro" id="IPR007066">
    <property type="entry name" value="RNA_pol_Rpb1_3"/>
</dbReference>
<dbReference type="InterPro" id="IPR000722">
    <property type="entry name" value="RNA_pol_asu"/>
</dbReference>
<dbReference type="PANTHER" id="PTHR19376">
    <property type="entry name" value="DNA-DIRECTED RNA POLYMERASE"/>
    <property type="match status" value="1"/>
</dbReference>
<feature type="region of interest" description="Disordered" evidence="12">
    <location>
        <begin position="419"/>
        <end position="512"/>
    </location>
</feature>
<dbReference type="GO" id="GO:0006351">
    <property type="term" value="P:DNA-templated transcription"/>
    <property type="evidence" value="ECO:0007669"/>
    <property type="project" value="InterPro"/>
</dbReference>
<evidence type="ECO:0000256" key="8">
    <source>
        <dbReference type="ARBA" id="ARBA00022842"/>
    </source>
</evidence>
<evidence type="ECO:0000313" key="14">
    <source>
        <dbReference type="EMBL" id="KAA0147737.1"/>
    </source>
</evidence>
<keyword evidence="10" id="KW-0539">Nucleus</keyword>
<keyword evidence="5 11" id="KW-0548">Nucleotidyltransferase</keyword>
<evidence type="ECO:0000256" key="6">
    <source>
        <dbReference type="ARBA" id="ARBA00022723"/>
    </source>
</evidence>
<accession>A0A5A8C508</accession>
<dbReference type="Pfam" id="PF04998">
    <property type="entry name" value="RNA_pol_Rpb1_5"/>
    <property type="match status" value="1"/>
</dbReference>
<evidence type="ECO:0000256" key="1">
    <source>
        <dbReference type="ARBA" id="ARBA00004123"/>
    </source>
</evidence>
<dbReference type="Pfam" id="PF04983">
    <property type="entry name" value="RNA_pol_Rpb1_3"/>
    <property type="match status" value="1"/>
</dbReference>
<dbReference type="Pfam" id="PF04997">
    <property type="entry name" value="RNA_pol_Rpb1_1"/>
    <property type="match status" value="1"/>
</dbReference>
<evidence type="ECO:0000256" key="2">
    <source>
        <dbReference type="ARBA" id="ARBA00006460"/>
    </source>
</evidence>
<dbReference type="EC" id="2.7.7.6" evidence="11"/>
<feature type="compositionally biased region" description="Acidic residues" evidence="12">
    <location>
        <begin position="1806"/>
        <end position="1823"/>
    </location>
</feature>
<dbReference type="GO" id="GO:0005736">
    <property type="term" value="C:RNA polymerase I complex"/>
    <property type="evidence" value="ECO:0007669"/>
    <property type="project" value="TreeGrafter"/>
</dbReference>
<evidence type="ECO:0000256" key="3">
    <source>
        <dbReference type="ARBA" id="ARBA00022478"/>
    </source>
</evidence>
<dbReference type="CDD" id="cd01435">
    <property type="entry name" value="RNAP_I_RPA1_N"/>
    <property type="match status" value="1"/>
</dbReference>
<dbReference type="EMBL" id="VLTM01000159">
    <property type="protein sequence ID" value="KAA0147737.1"/>
    <property type="molecule type" value="Genomic_DNA"/>
</dbReference>
<evidence type="ECO:0000259" key="13">
    <source>
        <dbReference type="SMART" id="SM00663"/>
    </source>
</evidence>
<dbReference type="Pfam" id="PF00623">
    <property type="entry name" value="RNA_pol_Rpb1_2"/>
    <property type="match status" value="1"/>
</dbReference>
<evidence type="ECO:0000256" key="4">
    <source>
        <dbReference type="ARBA" id="ARBA00022679"/>
    </source>
</evidence>
<feature type="compositionally biased region" description="Acidic residues" evidence="12">
    <location>
        <begin position="1838"/>
        <end position="1847"/>
    </location>
</feature>
<feature type="compositionally biased region" description="Low complexity" evidence="12">
    <location>
        <begin position="1902"/>
        <end position="1924"/>
    </location>
</feature>
<keyword evidence="9 11" id="KW-0804">Transcription</keyword>
<dbReference type="SUPFAM" id="SSF64484">
    <property type="entry name" value="beta and beta-prime subunits of DNA dependent RNA-polymerase"/>
    <property type="match status" value="1"/>
</dbReference>
<dbReference type="Gene3D" id="1.10.357.120">
    <property type="match status" value="1"/>
</dbReference>
<keyword evidence="7" id="KW-0862">Zinc</keyword>
<dbReference type="InterPro" id="IPR038120">
    <property type="entry name" value="Rpb1_funnel_sf"/>
</dbReference>
<dbReference type="InterPro" id="IPR044893">
    <property type="entry name" value="RNA_pol_Rpb1_clamp_domain"/>
</dbReference>
<dbReference type="GO" id="GO:0003899">
    <property type="term" value="F:DNA-directed RNA polymerase activity"/>
    <property type="evidence" value="ECO:0007669"/>
    <property type="project" value="UniProtKB-EC"/>
</dbReference>
<dbReference type="GO" id="GO:0046872">
    <property type="term" value="F:metal ion binding"/>
    <property type="evidence" value="ECO:0007669"/>
    <property type="project" value="UniProtKB-KW"/>
</dbReference>
<dbReference type="InterPro" id="IPR007083">
    <property type="entry name" value="RNA_pol_Rpb1_4"/>
</dbReference>
<dbReference type="Gene3D" id="1.10.132.30">
    <property type="match status" value="1"/>
</dbReference>
<evidence type="ECO:0000313" key="15">
    <source>
        <dbReference type="Proteomes" id="UP000325113"/>
    </source>
</evidence>
<sequence length="2182" mass="226725">MASGAAEDDRWLTTAPTGLTMSMYHPDEVRRLAAVEITSPITFDALNNAVKGGLYDSRMGPMGHGQQCPTCGLGFDSCPGHLGVMELPAPVYHPLMFNFLFSLLRSKCFCCHHFRASAASARLLRCQLMLLDCGDAARASTIKAELAAAARQTSADEATEDLLARQNALMDAIEAEASARLSDAARDSVDAAGLARQSQRGCAHAPVAPAAFAAQPLPGSQSPHVRGVRAALVDAFIKSQPDTCANCGAPKVGLRKDGTARLFLRPLAAKQALVMQRLNLNFESAVGDTGAPGGTPAPAPGDDGGVSLFPELYSGMPDSGAIGDRLLAPAEAQAQLAALWSRERAVCSSVWSPIISPRIARHPAGWRACFLSALPVAPNRFRPPTELGELKFEHPQTSALSKVLGFAQRYRLLQAGRDPTAEAKAAVARQRDAEKTARRLQRKRARATVGKDAASSSSSSSSSAAAAGAASAAAESKDDAEEADAAAEGAGSDVDASDSDSDSAPDADELAAAAASSAASAAGRGPIDMGRLLHVWQQMTDAIHGYMDSNRARERDAPAGLRQLLEKKEGLFRKHMMGKRVNFAARSVISPDPFIRTDQIGVPVRFARRLSFPQAVAAFNAAHLATLVENGPDVYPGALAVELPNGLVQDLSVMTPEQRRAIARTLTAPAGGDADVAAAAAASSLAGGAPRAVRAPTRPKRVYRHLLDGDLVLMNRQPTLHKPGIMAHRVRVLRSAAQQTLRMHYANCKTYNADFDGDEMNMHLPQDHLSRAEAAEIASTPNQYVVPTTGQPIRGLIQDHIAVGTLLTRRDCLLSRDHYSQLVWDAVAALPGVGEAGTTAAAPPGADVAEAGLRAAAAATAALHGEDEAARIHGYRPGAATRDVATLEPAILLPRKRGGLRLWTGKQVISTLLLALLGPGASFAVSAKAKLGARSWCARGFAPLPGMPGDERVVVRCSELCTGVLDKNSLGNASYGAIHTVYELYGPQAAASLLSAFGRLLTAMLQRASISCGLADLVLTPEADRARVARIRRTYHEGARASAAFAGAGDLLGEEGEAAALAAAAAQGPSWLTPPSLSLGATRAARVALRDRLRGGEARDPSAASRLGAELDGAAKGVVAIGHGDAIRICLPDGLERPFPTNFFSLMVDSGAKGSLVNHAMIACGLGQQELEGRRVPTMVSGRTLPSFPPYDPSPRAGGYVADRFLTGLRPQEYYFHCMSGREGLVDTAVKTSRSGYLQRCLVKHLEELTVGYDHTVRDAEGCIVQFLYGEDGLDVTRSAFLGGSDTQLGLLAANGTALRRQLNAAIGGEPGREAGADSLGTLRAHGVSAAATRARDASTALALEAARRRRAATAKAGGSAPADAAVLEPAEAAAYATLAAASLTPGAVVEVLRPAPSDEDPAGADWRGPAAAGSVWVRARLVKVRLGKVDPFAPPASTAPRAAAVASAVAAASGLVDLHFPPAAPAALSPADLKALRKHGGFALAKRVAIVDAWRGPIVRPVVPEPPLSLAAPSVNYGAVSEKFYDKVTDYAARNPHNRLRAGEAAAGQASLSPSAFDLLMRLKAARALADPGEPVGVLAAQSVGEPSTQMTLNTFHLAGHGGVNVTLGIPRLREIVMTASTNIKTPAMTLPILGAASLPGGGGGAQAERIARRLAARLDQVSLGALLDVGRKDGGIAVRECIRPEMSPNWTPGSGAAVPPGASWVREYAVRLVLAPPAAIKKEFRLDFDAVASAAGRQFVPKLLQEVARDLKRSGDGTGLVEVRRLGAAGAGAKRGKGKGPSDDDDDGAPGSSAAAGARAGHEEVDDEDDAEDAEDAEGGADEGTLRLGRRREVDGYEDDEEAEAEVNAQAGKDGDDDDDEEDGDDDDEQAAAAKAGEEESKSAGSASDSSDSDSDSDDAPAAKSSSSSSSSSSVAASAQPAPGGGRGTLPLAFSVSDAIAGNPRFLGLRGDPVRGVLEVRLAFPASARKVLMLGAAESAARASVVRETPGVRRAVAIKARLSEGAPEEWTVQTEGVNLGAAFAFSRGFSPVSDAAVWAAESGEAEADAKVGCFDAPKVRTNDIGAILRTYGVEACRAAIVREVKAVFGVYGISVDNRHLGLIADYMTHEGGYRALNRLGMGTGASPLLKASFEMTGKFLTEAAMYGHRDNMRGASARIVAGALVRGGTGAFSLRHKVTL</sequence>
<gene>
    <name evidence="14" type="ORF">FNF31_07536</name>
</gene>
<keyword evidence="4 11" id="KW-0808">Transferase</keyword>
<comment type="function">
    <text evidence="11">DNA-dependent RNA polymerase catalyzes the transcription of DNA into RNA using the four ribonucleoside triphosphates as substrates.</text>
</comment>
<keyword evidence="8" id="KW-0460">Magnesium</keyword>
<keyword evidence="6" id="KW-0479">Metal-binding</keyword>